<dbReference type="Pfam" id="PF01370">
    <property type="entry name" value="Epimerase"/>
    <property type="match status" value="1"/>
</dbReference>
<protein>
    <recommendedName>
        <fullName evidence="2">NAD-dependent epimerase/dehydratase domain-containing protein</fullName>
    </recommendedName>
</protein>
<dbReference type="InterPro" id="IPR036291">
    <property type="entry name" value="NAD(P)-bd_dom_sf"/>
</dbReference>
<gene>
    <name evidence="3" type="ORF">A3207_02520</name>
</gene>
<dbReference type="AlphaFoldDB" id="A0A8J8PFN7"/>
<dbReference type="RefSeq" id="WP_020449237.1">
    <property type="nucleotide sequence ID" value="NZ_CAYAXV010000005.1"/>
</dbReference>
<dbReference type="PANTHER" id="PTHR43000">
    <property type="entry name" value="DTDP-D-GLUCOSE 4,6-DEHYDRATASE-RELATED"/>
    <property type="match status" value="1"/>
</dbReference>
<dbReference type="GeneID" id="41323771"/>
<evidence type="ECO:0000259" key="2">
    <source>
        <dbReference type="Pfam" id="PF01370"/>
    </source>
</evidence>
<evidence type="ECO:0000313" key="3">
    <source>
        <dbReference type="EMBL" id="TQS82841.1"/>
    </source>
</evidence>
<proteinExistence type="inferred from homology"/>
<dbReference type="EMBL" id="LVVT01000014">
    <property type="protein sequence ID" value="TQS82841.1"/>
    <property type="molecule type" value="Genomic_DNA"/>
</dbReference>
<dbReference type="SUPFAM" id="SSF51735">
    <property type="entry name" value="NAD(P)-binding Rossmann-fold domains"/>
    <property type="match status" value="1"/>
</dbReference>
<comment type="similarity">
    <text evidence="1">Belongs to the NAD(P)-dependent epimerase/dehydratase family.</text>
</comment>
<dbReference type="InterPro" id="IPR001509">
    <property type="entry name" value="Epimerase_deHydtase"/>
</dbReference>
<evidence type="ECO:0000256" key="1">
    <source>
        <dbReference type="ARBA" id="ARBA00007637"/>
    </source>
</evidence>
<dbReference type="Gene3D" id="3.90.25.10">
    <property type="entry name" value="UDP-galactose 4-epimerase, domain 1"/>
    <property type="match status" value="1"/>
</dbReference>
<reference evidence="3" key="1">
    <citation type="submission" date="2016-03" db="EMBL/GenBank/DDBJ databases">
        <authorList>
            <person name="Borrel G."/>
            <person name="Mccann A."/>
            <person name="O'Toole P.W."/>
        </authorList>
    </citation>
    <scope>NUCLEOTIDE SEQUENCE</scope>
    <source>
        <strain evidence="3">183</strain>
    </source>
</reference>
<sequence length="311" mass="33536">MNILITGASGQLSSYLFEEADVRNHDAWGVDIVPPGNASAKDKVEIIDIRDTEKLAKSANGADVIIHTAAQVSVQKSLMDPVFDADINVLGTVSALKAAVDSGVKKFIFISSAAVYGNPVSLPISEMHPVNPLSVYGASKLAAEGYVRMFENTYGLKTIIIRPFNFYSSRADADSPYSGVITKFSECVKNNSPITIDGDGMQTRDFLHAADVSKFIHLAMESDVSGVTFNCGSGKAISINELAEKMISVSSKNIDIVHSQPRTADIKHSVADVRLAEELLDFHTSVTIEEGLKELFTSQNQLSAKMSISMQ</sequence>
<dbReference type="Proteomes" id="UP000752814">
    <property type="component" value="Unassembled WGS sequence"/>
</dbReference>
<dbReference type="Gene3D" id="3.40.50.720">
    <property type="entry name" value="NAD(P)-binding Rossmann-like Domain"/>
    <property type="match status" value="1"/>
</dbReference>
<dbReference type="OMA" id="GCRHNKV"/>
<feature type="domain" description="NAD-dependent epimerase/dehydratase" evidence="2">
    <location>
        <begin position="3"/>
        <end position="232"/>
    </location>
</feature>
<name>A0A8J8PFN7_9ARCH</name>
<accession>A0A8J8PFN7</accession>
<evidence type="ECO:0000313" key="4">
    <source>
        <dbReference type="Proteomes" id="UP000752814"/>
    </source>
</evidence>
<comment type="caution">
    <text evidence="3">The sequence shown here is derived from an EMBL/GenBank/DDBJ whole genome shotgun (WGS) entry which is preliminary data.</text>
</comment>
<organism evidence="3 4">
    <name type="scientific">Candidatus Methanomassiliicoccus intestinalis</name>
    <dbReference type="NCBI Taxonomy" id="1406512"/>
    <lineage>
        <taxon>Archaea</taxon>
        <taxon>Methanobacteriati</taxon>
        <taxon>Thermoplasmatota</taxon>
        <taxon>Thermoplasmata</taxon>
        <taxon>Methanomassiliicoccales</taxon>
        <taxon>Methanomassiliicoccaceae</taxon>
        <taxon>Methanomassiliicoccus</taxon>
    </lineage>
</organism>